<proteinExistence type="predicted"/>
<organism evidence="1 2">
    <name type="scientific">Candidatus Contendobacter odensis Run_B_J11</name>
    <dbReference type="NCBI Taxonomy" id="1400861"/>
    <lineage>
        <taxon>Bacteria</taxon>
        <taxon>Pseudomonadati</taxon>
        <taxon>Pseudomonadota</taxon>
        <taxon>Gammaproteobacteria</taxon>
        <taxon>Candidatus Competibacteraceae</taxon>
        <taxon>Candidatus Contendibacter</taxon>
    </lineage>
</organism>
<name>A0A7U7GCU5_9GAMM</name>
<comment type="caution">
    <text evidence="1">The sequence shown here is derived from an EMBL/GenBank/DDBJ whole genome shotgun (WGS) entry which is preliminary data.</text>
</comment>
<gene>
    <name evidence="1" type="ORF">BN874_300011</name>
</gene>
<sequence length="91" mass="10386">MFRSFTANSLGKLPWLPSAKERDTEGQASWIAAYVYAKDKPIYESGKIPPYLMDSLLNIKGNGVLRTAMEKERSTADFSILKRHFFQRVSI</sequence>
<dbReference type="AlphaFoldDB" id="A0A7U7GCU5"/>
<reference evidence="1 2" key="1">
    <citation type="journal article" date="2014" name="ISME J.">
        <title>Candidatus Competibacter-lineage genomes retrieved from metagenomes reveal functional metabolic diversity.</title>
        <authorList>
            <person name="McIlroy S.J."/>
            <person name="Albertsen M."/>
            <person name="Andresen E.K."/>
            <person name="Saunders A.M."/>
            <person name="Kristiansen R."/>
            <person name="Stokholm-Bjerregaard M."/>
            <person name="Nielsen K.L."/>
            <person name="Nielsen P.H."/>
        </authorList>
    </citation>
    <scope>NUCLEOTIDE SEQUENCE [LARGE SCALE GENOMIC DNA]</scope>
    <source>
        <strain evidence="1 2">Run_B_J11</strain>
    </source>
</reference>
<evidence type="ECO:0000313" key="2">
    <source>
        <dbReference type="Proteomes" id="UP000019184"/>
    </source>
</evidence>
<keyword evidence="2" id="KW-1185">Reference proteome</keyword>
<accession>A0A7U7GCU5</accession>
<protein>
    <submittedName>
        <fullName evidence="1">Uncharacterized protein</fullName>
    </submittedName>
</protein>
<dbReference type="Proteomes" id="UP000019184">
    <property type="component" value="Unassembled WGS sequence"/>
</dbReference>
<evidence type="ECO:0000313" key="1">
    <source>
        <dbReference type="EMBL" id="CDH45932.1"/>
    </source>
</evidence>
<dbReference type="EMBL" id="CBTK010000224">
    <property type="protein sequence ID" value="CDH45932.1"/>
    <property type="molecule type" value="Genomic_DNA"/>
</dbReference>